<name>A0A8S0X7X8_CYCAE</name>
<keyword evidence="2" id="KW-1185">Reference proteome</keyword>
<organism evidence="1 2">
    <name type="scientific">Cyclocybe aegerita</name>
    <name type="common">Black poplar mushroom</name>
    <name type="synonym">Agrocybe aegerita</name>
    <dbReference type="NCBI Taxonomy" id="1973307"/>
    <lineage>
        <taxon>Eukaryota</taxon>
        <taxon>Fungi</taxon>
        <taxon>Dikarya</taxon>
        <taxon>Basidiomycota</taxon>
        <taxon>Agaricomycotina</taxon>
        <taxon>Agaricomycetes</taxon>
        <taxon>Agaricomycetidae</taxon>
        <taxon>Agaricales</taxon>
        <taxon>Agaricineae</taxon>
        <taxon>Bolbitiaceae</taxon>
        <taxon>Cyclocybe</taxon>
    </lineage>
</organism>
<sequence length="213" mass="23467">MSTPPSSELWLLTDVVSRLDGVGWGFEQNSAQMTNAANTAEDEQGRIGPSGFAETLVALHPERNKLPTPTLPVSPRFRSLEVNPSHMTDTSSSPSWICFHSTRVLFSYLENRWLVACICDRPIDGSHCSSPTPPPSTSLSRILSGSVHTYGHSTSLQPTEKLNSNQTFLSHPLPRVRTPSARPSGTRLQGLRQLWDKRRPVHNAIEAVVFPCS</sequence>
<gene>
    <name evidence="1" type="ORF">AAE3_LOCUS12378</name>
</gene>
<evidence type="ECO:0000313" key="2">
    <source>
        <dbReference type="Proteomes" id="UP000467700"/>
    </source>
</evidence>
<protein>
    <submittedName>
        <fullName evidence="1">Uncharacterized protein</fullName>
    </submittedName>
</protein>
<dbReference type="AlphaFoldDB" id="A0A8S0X7X8"/>
<evidence type="ECO:0000313" key="1">
    <source>
        <dbReference type="EMBL" id="CAA7270072.1"/>
    </source>
</evidence>
<comment type="caution">
    <text evidence="1">The sequence shown here is derived from an EMBL/GenBank/DDBJ whole genome shotgun (WGS) entry which is preliminary data.</text>
</comment>
<proteinExistence type="predicted"/>
<reference evidence="1 2" key="1">
    <citation type="submission" date="2020-01" db="EMBL/GenBank/DDBJ databases">
        <authorList>
            <person name="Gupta K D."/>
        </authorList>
    </citation>
    <scope>NUCLEOTIDE SEQUENCE [LARGE SCALE GENOMIC DNA]</scope>
</reference>
<dbReference type="Proteomes" id="UP000467700">
    <property type="component" value="Unassembled WGS sequence"/>
</dbReference>
<accession>A0A8S0X7X8</accession>
<dbReference type="EMBL" id="CACVBS010000085">
    <property type="protein sequence ID" value="CAA7270072.1"/>
    <property type="molecule type" value="Genomic_DNA"/>
</dbReference>